<dbReference type="AlphaFoldDB" id="A0A058Z9V6"/>
<evidence type="ECO:0000313" key="2">
    <source>
        <dbReference type="EMBL" id="KCV70718.1"/>
    </source>
</evidence>
<gene>
    <name evidence="2" type="ORF">H696_03070</name>
</gene>
<dbReference type="GeneID" id="20527795"/>
<sequence>MSSRLAMSPVLLGARLVGSTPRSAVAPAAVRLFSSSPSEERRPAAVASSAGLAMRPMTPAAFGASPVPAMPPGIWDVAIIGGLAAVIIIGPKNVIPKVANMIKSTREAIQDLETEDSKKSTDKQADAPAAGEKKPEPPTPPTDPTKPSN</sequence>
<feature type="compositionally biased region" description="Basic and acidic residues" evidence="1">
    <location>
        <begin position="110"/>
        <end position="136"/>
    </location>
</feature>
<dbReference type="Proteomes" id="UP000030693">
    <property type="component" value="Unassembled WGS sequence"/>
</dbReference>
<dbReference type="RefSeq" id="XP_009495234.1">
    <property type="nucleotide sequence ID" value="XM_009496959.1"/>
</dbReference>
<feature type="compositionally biased region" description="Pro residues" evidence="1">
    <location>
        <begin position="137"/>
        <end position="149"/>
    </location>
</feature>
<feature type="region of interest" description="Disordered" evidence="1">
    <location>
        <begin position="110"/>
        <end position="149"/>
    </location>
</feature>
<dbReference type="EMBL" id="KB932204">
    <property type="protein sequence ID" value="KCV70718.1"/>
    <property type="molecule type" value="Genomic_DNA"/>
</dbReference>
<keyword evidence="3" id="KW-1185">Reference proteome</keyword>
<organism evidence="2">
    <name type="scientific">Fonticula alba</name>
    <name type="common">Slime mold</name>
    <dbReference type="NCBI Taxonomy" id="691883"/>
    <lineage>
        <taxon>Eukaryota</taxon>
        <taxon>Rotosphaerida</taxon>
        <taxon>Fonticulaceae</taxon>
        <taxon>Fonticula</taxon>
    </lineage>
</organism>
<evidence type="ECO:0000313" key="3">
    <source>
        <dbReference type="Proteomes" id="UP000030693"/>
    </source>
</evidence>
<protein>
    <submittedName>
        <fullName evidence="2">Uncharacterized protein</fullName>
    </submittedName>
</protein>
<accession>A0A058Z9V6</accession>
<reference evidence="2" key="1">
    <citation type="submission" date="2013-04" db="EMBL/GenBank/DDBJ databases">
        <title>The Genome Sequence of Fonticula alba ATCC 38817.</title>
        <authorList>
            <consortium name="The Broad Institute Genomics Platform"/>
            <person name="Russ C."/>
            <person name="Cuomo C."/>
            <person name="Burger G."/>
            <person name="Gray M.W."/>
            <person name="Holland P.W.H."/>
            <person name="King N."/>
            <person name="Lang F.B.F."/>
            <person name="Roger A.J."/>
            <person name="Ruiz-Trillo I."/>
            <person name="Brown M."/>
            <person name="Walker B."/>
            <person name="Young S."/>
            <person name="Zeng Q."/>
            <person name="Gargeya S."/>
            <person name="Fitzgerald M."/>
            <person name="Haas B."/>
            <person name="Abouelleil A."/>
            <person name="Allen A.W."/>
            <person name="Alvarado L."/>
            <person name="Arachchi H.M."/>
            <person name="Berlin A.M."/>
            <person name="Chapman S.B."/>
            <person name="Gainer-Dewar J."/>
            <person name="Goldberg J."/>
            <person name="Griggs A."/>
            <person name="Gujja S."/>
            <person name="Hansen M."/>
            <person name="Howarth C."/>
            <person name="Imamovic A."/>
            <person name="Ireland A."/>
            <person name="Larimer J."/>
            <person name="McCowan C."/>
            <person name="Murphy C."/>
            <person name="Pearson M."/>
            <person name="Poon T.W."/>
            <person name="Priest M."/>
            <person name="Roberts A."/>
            <person name="Saif S."/>
            <person name="Shea T."/>
            <person name="Sisk P."/>
            <person name="Sykes S."/>
            <person name="Wortman J."/>
            <person name="Nusbaum C."/>
            <person name="Birren B."/>
        </authorList>
    </citation>
    <scope>NUCLEOTIDE SEQUENCE [LARGE SCALE GENOMIC DNA]</scope>
    <source>
        <strain evidence="2">ATCC 38817</strain>
    </source>
</reference>
<name>A0A058Z9V6_FONAL</name>
<evidence type="ECO:0000256" key="1">
    <source>
        <dbReference type="SAM" id="MobiDB-lite"/>
    </source>
</evidence>
<proteinExistence type="predicted"/>